<dbReference type="Proteomes" id="UP000029227">
    <property type="component" value="Unassembled WGS sequence"/>
</dbReference>
<organism evidence="1 2">
    <name type="scientific">Photobacterium aphoticum</name>
    <dbReference type="NCBI Taxonomy" id="754436"/>
    <lineage>
        <taxon>Bacteria</taxon>
        <taxon>Pseudomonadati</taxon>
        <taxon>Pseudomonadota</taxon>
        <taxon>Gammaproteobacteria</taxon>
        <taxon>Vibrionales</taxon>
        <taxon>Vibrionaceae</taxon>
        <taxon>Photobacterium</taxon>
    </lineage>
</organism>
<sequence>MLAYLPVCLSAELFAVPILYGVRNGKESLKKRPYYGAQRAIFILVIR</sequence>
<comment type="caution">
    <text evidence="1">The sequence shown here is derived from an EMBL/GenBank/DDBJ whole genome shotgun (WGS) entry which is preliminary data.</text>
</comment>
<name>A0A090QJT2_9GAMM</name>
<dbReference type="EMBL" id="BBMN01000001">
    <property type="protein sequence ID" value="GAL03181.1"/>
    <property type="molecule type" value="Genomic_DNA"/>
</dbReference>
<dbReference type="AlphaFoldDB" id="A0A090QJT2"/>
<gene>
    <name evidence="1" type="ORF">JCM19237_6074</name>
</gene>
<protein>
    <submittedName>
        <fullName evidence="1">Uncharacterized protein</fullName>
    </submittedName>
</protein>
<evidence type="ECO:0000313" key="2">
    <source>
        <dbReference type="Proteomes" id="UP000029227"/>
    </source>
</evidence>
<accession>A0A090QJT2</accession>
<evidence type="ECO:0000313" key="1">
    <source>
        <dbReference type="EMBL" id="GAL03181.1"/>
    </source>
</evidence>
<proteinExistence type="predicted"/>
<reference evidence="1 2" key="1">
    <citation type="journal article" date="2014" name="Genome Announc.">
        <title>Draft Genome Sequences of Two Vibrionaceae Species, Vibrio ponticus C121 and Photobacterium aphoticum C119, Isolated as Coral Reef Microbiota.</title>
        <authorList>
            <person name="Al-saari N."/>
            <person name="Meirelles P.M."/>
            <person name="Mino S."/>
            <person name="Suda W."/>
            <person name="Oshima K."/>
            <person name="Hattori M."/>
            <person name="Ohkuma M."/>
            <person name="Thompson F.L."/>
            <person name="Gomez-Gil B."/>
            <person name="Sawabe T."/>
            <person name="Sawabe T."/>
        </authorList>
    </citation>
    <scope>NUCLEOTIDE SEQUENCE [LARGE SCALE GENOMIC DNA]</scope>
    <source>
        <strain evidence="1 2">JCM 19237</strain>
    </source>
</reference>